<dbReference type="Pfam" id="PF13302">
    <property type="entry name" value="Acetyltransf_3"/>
    <property type="match status" value="1"/>
</dbReference>
<protein>
    <submittedName>
        <fullName evidence="2">Probable ribosomal-protein-serine acetyltransferase</fullName>
        <ecNumber evidence="2">2.3.1.-</ecNumber>
    </submittedName>
</protein>
<evidence type="ECO:0000313" key="3">
    <source>
        <dbReference type="Proteomes" id="UP000001424"/>
    </source>
</evidence>
<dbReference type="PANTHER" id="PTHR43441">
    <property type="entry name" value="RIBOSOMAL-PROTEIN-SERINE ACETYLTRANSFERASE"/>
    <property type="match status" value="1"/>
</dbReference>
<keyword evidence="2" id="KW-0808">Transferase</keyword>
<sequence>MRDTMSAIVQKRIVLLPPDIIHAGRLFALIDQSRDTLRAWLPWVDATRNEEDSRQFLAGVAEGARNGSVCASWLIERDGELAGCIDIHGISKLHRSGFLGYWLADRFVGKGVMSEAAAQALDIGFGALELNRIVIVAGVENDRSRAVAERLGFVREGVQREGLHLDGRYHDACQYSMLAGEWRARR</sequence>
<name>Q7NYI6_CHRVO</name>
<accession>Q7NYI6</accession>
<keyword evidence="3" id="KW-1185">Reference proteome</keyword>
<dbReference type="STRING" id="243365.CV_1288"/>
<dbReference type="PROSITE" id="PS51186">
    <property type="entry name" value="GNAT"/>
    <property type="match status" value="1"/>
</dbReference>
<evidence type="ECO:0000313" key="2">
    <source>
        <dbReference type="EMBL" id="AAQ58963.1"/>
    </source>
</evidence>
<dbReference type="GO" id="GO:0005737">
    <property type="term" value="C:cytoplasm"/>
    <property type="evidence" value="ECO:0007669"/>
    <property type="project" value="TreeGrafter"/>
</dbReference>
<dbReference type="GO" id="GO:1990189">
    <property type="term" value="F:protein N-terminal-serine acetyltransferase activity"/>
    <property type="evidence" value="ECO:0007669"/>
    <property type="project" value="TreeGrafter"/>
</dbReference>
<reference evidence="2 3" key="1">
    <citation type="journal article" date="2003" name="Proc. Natl. Acad. Sci. U.S.A.">
        <title>The complete genome sequence of Chromobacterium violaceum reveals remarkable and exploitable bacterial adaptability.</title>
        <authorList>
            <person name="Vasconcelos A.T.R."/>
            <person name="de Almeida D.F."/>
            <person name="Almeida F.C."/>
            <person name="de Almeida L.G.P."/>
            <person name="de Almeida R."/>
            <person name="Goncalves J.A.A."/>
            <person name="Andrade E.M."/>
            <person name="Antonio R.V."/>
            <person name="Araripe J."/>
            <person name="de Araujo M.F.F."/>
            <person name="Filho S.A."/>
            <person name="Azevedo V."/>
            <person name="Batista A.J."/>
            <person name="Bataus L.A.M."/>
            <person name="Batista J.S."/>
            <person name="Belo A."/>
            <person name="vander Berg C."/>
            <person name="Blamey J."/>
            <person name="Bogo M."/>
            <person name="Bonato S."/>
            <person name="Bordignon J."/>
            <person name="Brito C.A."/>
            <person name="Brocchi M."/>
            <person name="Burity H.A."/>
            <person name="Camargo A.A."/>
            <person name="Cardoso D.D.P."/>
            <person name="Carneiro N.P."/>
            <person name="Carraro D.M."/>
            <person name="Carvalho C.M.B."/>
            <person name="Cascardo J.C.M."/>
            <person name="Cavada B.S."/>
            <person name="Chueire L.M.O."/>
            <person name="Pasa T.B.C."/>
            <person name="Duran N."/>
            <person name="Fagundes N."/>
            <person name="Falcao C.L."/>
            <person name="Fantinatti F."/>
            <person name="Farias I.P."/>
            <person name="Felipe M.S.S."/>
            <person name="Ferrari L.P."/>
            <person name="Ferro J.A."/>
            <person name="Ferro M.I.T."/>
            <person name="Franco G.R."/>
            <person name="Freitas N.S.A."/>
            <person name="Furlan L.R."/>
            <person name="Gazzinelli R.T."/>
            <person name="Gomes E.A."/>
            <person name="Goncalves P.R."/>
            <person name="Grangeiro T.B."/>
            <person name="Grattapaglia D."/>
            <person name="Grisard E.C."/>
            <person name="Guimaraes C.T."/>
            <person name="Hanna E.S."/>
            <person name="Hungria M."/>
            <person name="Jardim S.N."/>
            <person name="Laurino J."/>
            <person name="Leoi L.C.T."/>
            <person name="Fassarella L."/>
            <person name="Lima A."/>
            <person name="Loureiro M.F."/>
            <person name="Lyra M.C.P."/>
            <person name="Macedo M."/>
            <person name="Madeira H.M.F."/>
            <person name="Manfio G.P."/>
            <person name="Maranhao A.Q."/>
            <person name="Martins W.S."/>
            <person name="di Mauro S.M.Z."/>
            <person name="de Medeiros S.R.B."/>
            <person name="Meissner R.D.V."/>
            <person name="Menck C.F.M."/>
            <person name="Moreira M.A.M."/>
            <person name="Nascimento F.F."/>
            <person name="Nicolas M.F."/>
            <person name="Oliveira J.G."/>
            <person name="Oliveira S.C."/>
            <person name="Paixao R.F.C."/>
            <person name="Parente J.A."/>
            <person name="Pedrosa F.O."/>
            <person name="Pena S.J.D."/>
            <person name="Perreira J.O."/>
            <person name="Perreira M."/>
            <person name="Pinto L.S.R.C."/>
            <person name="Pinto L.S."/>
            <person name="Porto J.I.R."/>
            <person name="Potrich D.P."/>
            <person name="Neto C.E.R."/>
            <person name="Reis A.M.M."/>
            <person name="Rigo L.U."/>
            <person name="Rondinelli E."/>
            <person name="dos Santos E.B.P."/>
            <person name="Santos F.R."/>
            <person name="Schneider M.P.C."/>
            <person name="Seuanez H.N."/>
            <person name="Silva A.M.R."/>
            <person name="da Silva A.L.C."/>
            <person name="Silva D.W."/>
            <person name="Silva R."/>
            <person name="Simoes I.C."/>
            <person name="Simon D."/>
            <person name="Soares C.M.A."/>
            <person name="Soares R.B.A."/>
            <person name="Souza E.M."/>
            <person name="Souza K.R.L."/>
            <person name="Souza R.C."/>
            <person name="Steffens M.B.R."/>
            <person name="Steindel M."/>
            <person name="Teixeira S.R."/>
            <person name="Urmenyi T."/>
            <person name="Vettore A."/>
            <person name="Wassem R."/>
            <person name="Zaha A."/>
            <person name="Simpson A.J.G."/>
        </authorList>
    </citation>
    <scope>NUCLEOTIDE SEQUENCE [LARGE SCALE GENOMIC DNA]</scope>
    <source>
        <strain evidence="3">ATCC 12472 / DSM 30191 / JCM 1249 / NBRC 12614 / NCIMB 9131 / NCTC 9757</strain>
    </source>
</reference>
<dbReference type="HOGENOM" id="CLU_013985_3_0_4"/>
<dbReference type="InterPro" id="IPR051908">
    <property type="entry name" value="Ribosomal_N-acetyltransferase"/>
</dbReference>
<dbReference type="InterPro" id="IPR000182">
    <property type="entry name" value="GNAT_dom"/>
</dbReference>
<dbReference type="SUPFAM" id="SSF55729">
    <property type="entry name" value="Acyl-CoA N-acyltransferases (Nat)"/>
    <property type="match status" value="1"/>
</dbReference>
<dbReference type="Gene3D" id="3.40.630.30">
    <property type="match status" value="1"/>
</dbReference>
<dbReference type="PANTHER" id="PTHR43441:SF12">
    <property type="entry name" value="RIBOSOMAL N-ACETYLTRANSFERASE YDAF-RELATED"/>
    <property type="match status" value="1"/>
</dbReference>
<dbReference type="InterPro" id="IPR016181">
    <property type="entry name" value="Acyl_CoA_acyltransferase"/>
</dbReference>
<dbReference type="Proteomes" id="UP000001424">
    <property type="component" value="Chromosome"/>
</dbReference>
<organism evidence="2 3">
    <name type="scientific">Chromobacterium violaceum (strain ATCC 12472 / DSM 30191 / JCM 1249 / CCUG 213 / NBRC 12614 / NCIMB 9131 / NCTC 9757 / MK)</name>
    <dbReference type="NCBI Taxonomy" id="243365"/>
    <lineage>
        <taxon>Bacteria</taxon>
        <taxon>Pseudomonadati</taxon>
        <taxon>Pseudomonadota</taxon>
        <taxon>Betaproteobacteria</taxon>
        <taxon>Neisseriales</taxon>
        <taxon>Chromobacteriaceae</taxon>
        <taxon>Chromobacterium</taxon>
    </lineage>
</organism>
<dbReference type="AlphaFoldDB" id="Q7NYI6"/>
<gene>
    <name evidence="2" type="ordered locus">CV_1288</name>
</gene>
<dbReference type="GO" id="GO:0008999">
    <property type="term" value="F:protein-N-terminal-alanine acetyltransferase activity"/>
    <property type="evidence" value="ECO:0007669"/>
    <property type="project" value="TreeGrafter"/>
</dbReference>
<dbReference type="EMBL" id="AE016825">
    <property type="protein sequence ID" value="AAQ58963.1"/>
    <property type="molecule type" value="Genomic_DNA"/>
</dbReference>
<keyword evidence="2" id="KW-0012">Acyltransferase</keyword>
<proteinExistence type="predicted"/>
<evidence type="ECO:0000259" key="1">
    <source>
        <dbReference type="PROSITE" id="PS51186"/>
    </source>
</evidence>
<feature type="domain" description="N-acetyltransferase" evidence="1">
    <location>
        <begin position="24"/>
        <end position="180"/>
    </location>
</feature>
<dbReference type="eggNOG" id="COG1670">
    <property type="taxonomic scope" value="Bacteria"/>
</dbReference>
<dbReference type="EC" id="2.3.1.-" evidence="2"/>
<dbReference type="KEGG" id="cvi:CV_1288"/>